<evidence type="ECO:0000313" key="3">
    <source>
        <dbReference type="EMBL" id="KJA28608.1"/>
    </source>
</evidence>
<dbReference type="SUPFAM" id="SSF57997">
    <property type="entry name" value="Tropomyosin"/>
    <property type="match status" value="1"/>
</dbReference>
<feature type="coiled-coil region" evidence="1">
    <location>
        <begin position="423"/>
        <end position="450"/>
    </location>
</feature>
<organism evidence="3 4">
    <name type="scientific">Hypholoma sublateritium (strain FD-334 SS-4)</name>
    <dbReference type="NCBI Taxonomy" id="945553"/>
    <lineage>
        <taxon>Eukaryota</taxon>
        <taxon>Fungi</taxon>
        <taxon>Dikarya</taxon>
        <taxon>Basidiomycota</taxon>
        <taxon>Agaricomycotina</taxon>
        <taxon>Agaricomycetes</taxon>
        <taxon>Agaricomycetidae</taxon>
        <taxon>Agaricales</taxon>
        <taxon>Agaricineae</taxon>
        <taxon>Strophariaceae</taxon>
        <taxon>Hypholoma</taxon>
    </lineage>
</organism>
<dbReference type="PANTHER" id="PTHR45615">
    <property type="entry name" value="MYOSIN HEAVY CHAIN, NON-MUSCLE"/>
    <property type="match status" value="1"/>
</dbReference>
<evidence type="ECO:0000256" key="2">
    <source>
        <dbReference type="SAM" id="MobiDB-lite"/>
    </source>
</evidence>
<accession>A0A0D2MX50</accession>
<dbReference type="AlphaFoldDB" id="A0A0D2MX50"/>
<proteinExistence type="predicted"/>
<dbReference type="Proteomes" id="UP000054270">
    <property type="component" value="Unassembled WGS sequence"/>
</dbReference>
<keyword evidence="4" id="KW-1185">Reference proteome</keyword>
<feature type="region of interest" description="Disordered" evidence="2">
    <location>
        <begin position="775"/>
        <end position="802"/>
    </location>
</feature>
<feature type="compositionally biased region" description="Low complexity" evidence="2">
    <location>
        <begin position="27"/>
        <end position="39"/>
    </location>
</feature>
<feature type="compositionally biased region" description="Basic residues" evidence="2">
    <location>
        <begin position="9"/>
        <end position="23"/>
    </location>
</feature>
<dbReference type="OMA" id="FWCHSCR"/>
<dbReference type="Gene3D" id="1.10.287.1490">
    <property type="match status" value="2"/>
</dbReference>
<dbReference type="OrthoDB" id="10255630at2759"/>
<feature type="region of interest" description="Disordered" evidence="2">
    <location>
        <begin position="1"/>
        <end position="124"/>
    </location>
</feature>
<feature type="compositionally biased region" description="Low complexity" evidence="2">
    <location>
        <begin position="94"/>
        <end position="117"/>
    </location>
</feature>
<feature type="coiled-coil region" evidence="1">
    <location>
        <begin position="151"/>
        <end position="185"/>
    </location>
</feature>
<feature type="coiled-coil region" evidence="1">
    <location>
        <begin position="221"/>
        <end position="345"/>
    </location>
</feature>
<dbReference type="EMBL" id="KN817521">
    <property type="protein sequence ID" value="KJA28608.1"/>
    <property type="molecule type" value="Genomic_DNA"/>
</dbReference>
<feature type="coiled-coil region" evidence="1">
    <location>
        <begin position="493"/>
        <end position="636"/>
    </location>
</feature>
<sequence>MSEDDRAAKAARAKALLKKRQQKKATDSLAASTTSAAASPGSPLRTFSPAPSEPIVEQDGRDLGDVFGHNDTSDTSWLSSLPRAATPPPPPPARDNGPPTTARRVSVTSPPAVAVSSEPPPGTAALQHKFDALAEENETLVAAARIAEAAAAQAKAALDAEKTRVETLREEFQTLKEETDTALQNERQTVSLLVAEKAHLASELQRLDGFESKVRELGDLLEAERSKSESLDAQVLRLQAQVNSGVGRAERAEAKEKELAERHKEKERELQITNASVTELRKEADESKRRLRELEEQIQGDDRVERLENSLKHTQDRADELEFQLSKLKQTHATLKGEKESLETRVSALSTADIDHQTQISALDGFLSETRAKLTVVEKEKGAAVQEVARLEQHSHSLELTVTKHQDRLGQAGAALATSARQVQTTQADLKSAIRRAEDAERMQQSLQAEGTSLMRALDEMRPKIVELTGAKLDLAEKVESLEHTVRSRDTFISQLENDLGEAREETERIEKDWKEKLAEQEKRHREIQNGTTDIQKAHAELQEELDTALASLRTLEAQRSNQHQEAARRLEEVERLTNLSQTQGEELDTLRQELEARTKARDEEQDFLERAQNEIETLQAELGAREDEIEELRDLVNTPASDAPRSLDDELLSSIRQQHAIEISAATSQVRALENTVFDKETAIHKLQKHVAGLEEQAAQLRAAAARRSPMPSRPASRALLEGDLRRASLSSPRAAPAALPRARVLLEQNMNAATLHKRQVSLSMLRARIESEAQAPSRALSPVQSDGHSHSRASSVAGHAHGHHRPQFLDEAHVFWCHACQGDLVIL</sequence>
<dbReference type="STRING" id="945553.A0A0D2MX50"/>
<reference evidence="4" key="1">
    <citation type="submission" date="2014-04" db="EMBL/GenBank/DDBJ databases">
        <title>Evolutionary Origins and Diversification of the Mycorrhizal Mutualists.</title>
        <authorList>
            <consortium name="DOE Joint Genome Institute"/>
            <consortium name="Mycorrhizal Genomics Consortium"/>
            <person name="Kohler A."/>
            <person name="Kuo A."/>
            <person name="Nagy L.G."/>
            <person name="Floudas D."/>
            <person name="Copeland A."/>
            <person name="Barry K.W."/>
            <person name="Cichocki N."/>
            <person name="Veneault-Fourrey C."/>
            <person name="LaButti K."/>
            <person name="Lindquist E.A."/>
            <person name="Lipzen A."/>
            <person name="Lundell T."/>
            <person name="Morin E."/>
            <person name="Murat C."/>
            <person name="Riley R."/>
            <person name="Ohm R."/>
            <person name="Sun H."/>
            <person name="Tunlid A."/>
            <person name="Henrissat B."/>
            <person name="Grigoriev I.V."/>
            <person name="Hibbett D.S."/>
            <person name="Martin F."/>
        </authorList>
    </citation>
    <scope>NUCLEOTIDE SEQUENCE [LARGE SCALE GENOMIC DNA]</scope>
    <source>
        <strain evidence="4">FD-334 SS-4</strain>
    </source>
</reference>
<evidence type="ECO:0000313" key="4">
    <source>
        <dbReference type="Proteomes" id="UP000054270"/>
    </source>
</evidence>
<dbReference type="PANTHER" id="PTHR45615:SF80">
    <property type="entry name" value="GRIP DOMAIN-CONTAINING PROTEIN"/>
    <property type="match status" value="1"/>
</dbReference>
<gene>
    <name evidence="3" type="ORF">HYPSUDRAFT_197438</name>
</gene>
<keyword evidence="1" id="KW-0175">Coiled coil</keyword>
<protein>
    <submittedName>
        <fullName evidence="3">Uncharacterized protein</fullName>
    </submittedName>
</protein>
<evidence type="ECO:0000256" key="1">
    <source>
        <dbReference type="SAM" id="Coils"/>
    </source>
</evidence>
<name>A0A0D2MX50_HYPSF</name>